<gene>
    <name evidence="1" type="ORF">HNQ37_001137</name>
</gene>
<name>A0A841C6Z2_9LACT</name>
<protein>
    <submittedName>
        <fullName evidence="1">IS30 family transposase</fullName>
    </submittedName>
</protein>
<accession>A0A841C6Z2</accession>
<evidence type="ECO:0000313" key="1">
    <source>
        <dbReference type="EMBL" id="MBB5888245.1"/>
    </source>
</evidence>
<dbReference type="EMBL" id="JACHHV010000018">
    <property type="protein sequence ID" value="MBB5888245.1"/>
    <property type="molecule type" value="Genomic_DNA"/>
</dbReference>
<organism evidence="1 2">
    <name type="scientific">Lactovum miscens</name>
    <dbReference type="NCBI Taxonomy" id="190387"/>
    <lineage>
        <taxon>Bacteria</taxon>
        <taxon>Bacillati</taxon>
        <taxon>Bacillota</taxon>
        <taxon>Bacilli</taxon>
        <taxon>Lactobacillales</taxon>
        <taxon>Streptococcaceae</taxon>
        <taxon>Lactovum</taxon>
    </lineage>
</organism>
<keyword evidence="2" id="KW-1185">Reference proteome</keyword>
<dbReference type="Proteomes" id="UP000562464">
    <property type="component" value="Unassembled WGS sequence"/>
</dbReference>
<reference evidence="1 2" key="1">
    <citation type="submission" date="2020-08" db="EMBL/GenBank/DDBJ databases">
        <title>Genomic Encyclopedia of Type Strains, Phase IV (KMG-IV): sequencing the most valuable type-strain genomes for metagenomic binning, comparative biology and taxonomic classification.</title>
        <authorList>
            <person name="Goeker M."/>
        </authorList>
    </citation>
    <scope>NUCLEOTIDE SEQUENCE [LARGE SCALE GENOMIC DNA]</scope>
    <source>
        <strain evidence="1 2">DSM 14925</strain>
    </source>
</reference>
<proteinExistence type="predicted"/>
<dbReference type="AlphaFoldDB" id="A0A841C6Z2"/>
<sequence>MIRLIPDKSAQSVNTEFLTLQQEVQFKRITSDYASFERVSNENQNPMIRRLFA</sequence>
<comment type="caution">
    <text evidence="1">The sequence shown here is derived from an EMBL/GenBank/DDBJ whole genome shotgun (WGS) entry which is preliminary data.</text>
</comment>
<evidence type="ECO:0000313" key="2">
    <source>
        <dbReference type="Proteomes" id="UP000562464"/>
    </source>
</evidence>